<protein>
    <submittedName>
        <fullName evidence="2">Uncharacterized protein</fullName>
    </submittedName>
</protein>
<proteinExistence type="predicted"/>
<keyword evidence="3" id="KW-1185">Reference proteome</keyword>
<keyword evidence="1" id="KW-0812">Transmembrane</keyword>
<dbReference type="Proteomes" id="UP001162030">
    <property type="component" value="Chromosome"/>
</dbReference>
<dbReference type="EMBL" id="OX458333">
    <property type="protein sequence ID" value="CAI8871690.1"/>
    <property type="molecule type" value="Genomic_DNA"/>
</dbReference>
<sequence length="81" mass="8337">MGVPRSVLNSSLTILPSFLASAASIHFSMLTLVGGIFNFSANTAVAPKDKNSAVTVVIVMGVFIVLPPVALAGNKAILLRV</sequence>
<feature type="transmembrane region" description="Helical" evidence="1">
    <location>
        <begin position="53"/>
        <end position="73"/>
    </location>
</feature>
<keyword evidence="1" id="KW-1133">Transmembrane helix</keyword>
<evidence type="ECO:0000313" key="3">
    <source>
        <dbReference type="Proteomes" id="UP001162030"/>
    </source>
</evidence>
<organism evidence="2 3">
    <name type="scientific">Methylocaldum szegediense</name>
    <dbReference type="NCBI Taxonomy" id="73780"/>
    <lineage>
        <taxon>Bacteria</taxon>
        <taxon>Pseudomonadati</taxon>
        <taxon>Pseudomonadota</taxon>
        <taxon>Gammaproteobacteria</taxon>
        <taxon>Methylococcales</taxon>
        <taxon>Methylococcaceae</taxon>
        <taxon>Methylocaldum</taxon>
    </lineage>
</organism>
<accession>A0ABN8X9Q1</accession>
<gene>
    <name evidence="2" type="ORF">MSZNOR_2892</name>
</gene>
<evidence type="ECO:0000313" key="2">
    <source>
        <dbReference type="EMBL" id="CAI8871690.1"/>
    </source>
</evidence>
<name>A0ABN8X9Q1_9GAMM</name>
<reference evidence="2 3" key="1">
    <citation type="submission" date="2023-03" db="EMBL/GenBank/DDBJ databases">
        <authorList>
            <person name="Pearce D."/>
        </authorList>
    </citation>
    <scope>NUCLEOTIDE SEQUENCE [LARGE SCALE GENOMIC DNA]</scope>
    <source>
        <strain evidence="2">Msz</strain>
    </source>
</reference>
<keyword evidence="1" id="KW-0472">Membrane</keyword>
<evidence type="ECO:0000256" key="1">
    <source>
        <dbReference type="SAM" id="Phobius"/>
    </source>
</evidence>
<feature type="transmembrane region" description="Helical" evidence="1">
    <location>
        <begin position="12"/>
        <end position="33"/>
    </location>
</feature>